<reference evidence="3 4" key="1">
    <citation type="journal article" date="2019" name="Genome Biol. Evol.">
        <title>Insights into the evolution of the New World diploid cottons (Gossypium, subgenus Houzingenia) based on genome sequencing.</title>
        <authorList>
            <person name="Grover C.E."/>
            <person name="Arick M.A. 2nd"/>
            <person name="Thrash A."/>
            <person name="Conover J.L."/>
            <person name="Sanders W.S."/>
            <person name="Peterson D.G."/>
            <person name="Frelichowski J.E."/>
            <person name="Scheffler J.A."/>
            <person name="Scheffler B.E."/>
            <person name="Wendel J.F."/>
        </authorList>
    </citation>
    <scope>NUCLEOTIDE SEQUENCE [LARGE SCALE GENOMIC DNA]</scope>
    <source>
        <strain evidence="3">1</strain>
        <tissue evidence="3">Leaf</tissue>
    </source>
</reference>
<feature type="region of interest" description="Disordered" evidence="2">
    <location>
        <begin position="1"/>
        <end position="32"/>
    </location>
</feature>
<evidence type="ECO:0000256" key="2">
    <source>
        <dbReference type="SAM" id="MobiDB-lite"/>
    </source>
</evidence>
<dbReference type="EMBL" id="JABFAF010275527">
    <property type="protein sequence ID" value="MBA0879531.1"/>
    <property type="molecule type" value="Genomic_DNA"/>
</dbReference>
<feature type="coiled-coil region" evidence="1">
    <location>
        <begin position="60"/>
        <end position="98"/>
    </location>
</feature>
<evidence type="ECO:0000256" key="1">
    <source>
        <dbReference type="SAM" id="Coils"/>
    </source>
</evidence>
<proteinExistence type="predicted"/>
<evidence type="ECO:0000313" key="3">
    <source>
        <dbReference type="EMBL" id="MBA0879531.1"/>
    </source>
</evidence>
<dbReference type="EMBL" id="JABFAF010275527">
    <property type="protein sequence ID" value="MBA0879528.1"/>
    <property type="molecule type" value="Genomic_DNA"/>
</dbReference>
<keyword evidence="4" id="KW-1185">Reference proteome</keyword>
<dbReference type="OrthoDB" id="10537516at2759"/>
<sequence length="102" mass="11604">MLSATEERVGKLEESMEDAKESDNMLGESIEDKREQSRDFVTMCLTSQIDSVQELLDSQRKKLTERNNALEVMVKTLKEEIMATMMALSTKIKELEGELALC</sequence>
<name>A0A7J9N882_GOSSC</name>
<accession>A0A7J9N882</accession>
<reference evidence="3" key="2">
    <citation type="submission" date="2020-04" db="EMBL/GenBank/DDBJ databases">
        <authorList>
            <person name="Grover C.E."/>
            <person name="Arick M.A. II"/>
            <person name="Thrash A."/>
            <person name="Conover J.L."/>
            <person name="Sanders W.S."/>
            <person name="Peterson D.G."/>
            <person name="Scheffler J.A."/>
            <person name="Scheffler B.E."/>
            <person name="Wendel J.F."/>
        </authorList>
    </citation>
    <scope>NUCLEOTIDE SEQUENCE</scope>
    <source>
        <strain evidence="3">1</strain>
        <tissue evidence="3">Leaf</tissue>
    </source>
</reference>
<organism evidence="3 4">
    <name type="scientific">Gossypium schwendimanii</name>
    <name type="common">Cotton</name>
    <dbReference type="NCBI Taxonomy" id="34291"/>
    <lineage>
        <taxon>Eukaryota</taxon>
        <taxon>Viridiplantae</taxon>
        <taxon>Streptophyta</taxon>
        <taxon>Embryophyta</taxon>
        <taxon>Tracheophyta</taxon>
        <taxon>Spermatophyta</taxon>
        <taxon>Magnoliopsida</taxon>
        <taxon>eudicotyledons</taxon>
        <taxon>Gunneridae</taxon>
        <taxon>Pentapetalae</taxon>
        <taxon>rosids</taxon>
        <taxon>malvids</taxon>
        <taxon>Malvales</taxon>
        <taxon>Malvaceae</taxon>
        <taxon>Malvoideae</taxon>
        <taxon>Gossypium</taxon>
    </lineage>
</organism>
<evidence type="ECO:0000313" key="4">
    <source>
        <dbReference type="Proteomes" id="UP000593576"/>
    </source>
</evidence>
<gene>
    <name evidence="3" type="ORF">Goshw_025707</name>
</gene>
<dbReference type="Proteomes" id="UP000593576">
    <property type="component" value="Unassembled WGS sequence"/>
</dbReference>
<feature type="compositionally biased region" description="Basic and acidic residues" evidence="2">
    <location>
        <begin position="1"/>
        <end position="23"/>
    </location>
</feature>
<protein>
    <submittedName>
        <fullName evidence="3">Uncharacterized protein</fullName>
    </submittedName>
</protein>
<dbReference type="AlphaFoldDB" id="A0A7J9N882"/>
<keyword evidence="1" id="KW-0175">Coiled coil</keyword>
<comment type="caution">
    <text evidence="3">The sequence shown here is derived from an EMBL/GenBank/DDBJ whole genome shotgun (WGS) entry which is preliminary data.</text>
</comment>